<reference evidence="1 2" key="1">
    <citation type="submission" date="2018-09" db="EMBL/GenBank/DDBJ databases">
        <title>Genome sequencing of Nocardioides immobilis CCTCC AB 2017083 for comparison to Nocardioides silvaticus.</title>
        <authorList>
            <person name="Li C."/>
            <person name="Wang G."/>
        </authorList>
    </citation>
    <scope>NUCLEOTIDE SEQUENCE [LARGE SCALE GENOMIC DNA]</scope>
    <source>
        <strain evidence="1 2">CCTCC AB 2017083</strain>
    </source>
</reference>
<dbReference type="EMBL" id="QXGH01000021">
    <property type="protein sequence ID" value="RHW25837.1"/>
    <property type="molecule type" value="Genomic_DNA"/>
</dbReference>
<gene>
    <name evidence="1" type="ORF">D0Z08_17530</name>
</gene>
<name>A0A417XZR9_9ACTN</name>
<comment type="caution">
    <text evidence="1">The sequence shown here is derived from an EMBL/GenBank/DDBJ whole genome shotgun (WGS) entry which is preliminary data.</text>
</comment>
<dbReference type="AlphaFoldDB" id="A0A417XZR9"/>
<evidence type="ECO:0000313" key="1">
    <source>
        <dbReference type="EMBL" id="RHW25837.1"/>
    </source>
</evidence>
<dbReference type="Proteomes" id="UP000283644">
    <property type="component" value="Unassembled WGS sequence"/>
</dbReference>
<keyword evidence="2" id="KW-1185">Reference proteome</keyword>
<organism evidence="1 2">
    <name type="scientific">Nocardioides immobilis</name>
    <dbReference type="NCBI Taxonomy" id="2049295"/>
    <lineage>
        <taxon>Bacteria</taxon>
        <taxon>Bacillati</taxon>
        <taxon>Actinomycetota</taxon>
        <taxon>Actinomycetes</taxon>
        <taxon>Propionibacteriales</taxon>
        <taxon>Nocardioidaceae</taxon>
        <taxon>Nocardioides</taxon>
    </lineage>
</organism>
<evidence type="ECO:0000313" key="2">
    <source>
        <dbReference type="Proteomes" id="UP000283644"/>
    </source>
</evidence>
<accession>A0A417XZR9</accession>
<sequence>MLLAVALGFFFDDPDQTCATDVVTKTTTEPSSSTTTAALPDTTSEVITTRDCEVPDWPRVPIGLGAVGLLLASPYVLRMFPPGSKLALGSLLSLESGTDVLADHVKQSSETDATPLLEAAKRRLATNISIADAPTAPHASDGNHDAGQ</sequence>
<protein>
    <submittedName>
        <fullName evidence="1">Uncharacterized protein</fullName>
    </submittedName>
</protein>
<proteinExistence type="predicted"/>